<comment type="caution">
    <text evidence="2">The sequence shown here is derived from an EMBL/GenBank/DDBJ whole genome shotgun (WGS) entry which is preliminary data.</text>
</comment>
<feature type="region of interest" description="Disordered" evidence="1">
    <location>
        <begin position="329"/>
        <end position="378"/>
    </location>
</feature>
<proteinExistence type="predicted"/>
<dbReference type="Proteomes" id="UP001642360">
    <property type="component" value="Unassembled WGS sequence"/>
</dbReference>
<dbReference type="AlphaFoldDB" id="A0ABC8S2X6"/>
<feature type="region of interest" description="Disordered" evidence="1">
    <location>
        <begin position="1"/>
        <end position="56"/>
    </location>
</feature>
<keyword evidence="3" id="KW-1185">Reference proteome</keyword>
<feature type="compositionally biased region" description="Polar residues" evidence="1">
    <location>
        <begin position="7"/>
        <end position="44"/>
    </location>
</feature>
<accession>A0ABC8S2X6</accession>
<evidence type="ECO:0008006" key="4">
    <source>
        <dbReference type="Google" id="ProtNLM"/>
    </source>
</evidence>
<dbReference type="PANTHER" id="PTHR47070:SF2">
    <property type="entry name" value="OS06G0206100 PROTEIN"/>
    <property type="match status" value="1"/>
</dbReference>
<feature type="compositionally biased region" description="Polar residues" evidence="1">
    <location>
        <begin position="135"/>
        <end position="153"/>
    </location>
</feature>
<gene>
    <name evidence="2" type="ORF">ILEXP_LOCUS18245</name>
</gene>
<feature type="region of interest" description="Disordered" evidence="1">
    <location>
        <begin position="126"/>
        <end position="254"/>
    </location>
</feature>
<evidence type="ECO:0000313" key="3">
    <source>
        <dbReference type="Proteomes" id="UP001642360"/>
    </source>
</evidence>
<feature type="compositionally biased region" description="Polar residues" evidence="1">
    <location>
        <begin position="168"/>
        <end position="205"/>
    </location>
</feature>
<name>A0ABC8S2X6_9AQUA</name>
<protein>
    <recommendedName>
        <fullName evidence="4">GBF-interacting protein 1 N-terminal domain-containing protein</fullName>
    </recommendedName>
</protein>
<evidence type="ECO:0000313" key="2">
    <source>
        <dbReference type="EMBL" id="CAK9150135.1"/>
    </source>
</evidence>
<feature type="compositionally biased region" description="Basic and acidic residues" evidence="1">
    <location>
        <begin position="154"/>
        <end position="164"/>
    </location>
</feature>
<dbReference type="EMBL" id="CAUOFW020001981">
    <property type="protein sequence ID" value="CAK9150135.1"/>
    <property type="molecule type" value="Genomic_DNA"/>
</dbReference>
<organism evidence="2 3">
    <name type="scientific">Ilex paraguariensis</name>
    <name type="common">yerba mate</name>
    <dbReference type="NCBI Taxonomy" id="185542"/>
    <lineage>
        <taxon>Eukaryota</taxon>
        <taxon>Viridiplantae</taxon>
        <taxon>Streptophyta</taxon>
        <taxon>Embryophyta</taxon>
        <taxon>Tracheophyta</taxon>
        <taxon>Spermatophyta</taxon>
        <taxon>Magnoliopsida</taxon>
        <taxon>eudicotyledons</taxon>
        <taxon>Gunneridae</taxon>
        <taxon>Pentapetalae</taxon>
        <taxon>asterids</taxon>
        <taxon>campanulids</taxon>
        <taxon>Aquifoliales</taxon>
        <taxon>Aquifoliaceae</taxon>
        <taxon>Ilex</taxon>
    </lineage>
</organism>
<evidence type="ECO:0000256" key="1">
    <source>
        <dbReference type="SAM" id="MobiDB-lite"/>
    </source>
</evidence>
<reference evidence="2 3" key="1">
    <citation type="submission" date="2024-02" db="EMBL/GenBank/DDBJ databases">
        <authorList>
            <person name="Vignale AGUSTIN F."/>
            <person name="Sosa J E."/>
            <person name="Modenutti C."/>
        </authorList>
    </citation>
    <scope>NUCLEOTIDE SEQUENCE [LARGE SCALE GENOMIC DNA]</scope>
</reference>
<sequence length="707" mass="75527">MHGNEPVISNASENSLTGTSGNQKTPVGHHSSQSLNGPTDSQPRQARDGFSSGTHRKELLEAKWSLVPNTVLRVQAAKPNDSQPHSMMSSNNSVVGVYPSSSDPVHVPSFDSRPAANVGTIKREARVVGVRRQPSENSVKFSSAQTSSLSNSPRGREATSREPIRYFTSISKGDQPSHTAVSESAVSSMSLTRPFLSNQYSSRPHQQPLGHQKAPQPNKEWKPKSSQKISVIGSRDIGRPAESVSPPAVTSKNSETEAAQLQDKFSQVNISENQNVVIAAHIRVSETDRCRLTFGSLGTKFESSRSSGPRAVLDVEESSVEPAARLSASALENSGEETSRSKQVDVVDGHVRNSGSNSPASGSAFEHQLADNKESSSQQNLDDYADIGLVRDNSPSYTLSELQHQQDPPELPSFSAYDPQTGYDIPYFRPTVDESVRGQGLPSPQEALISHAANSIAASTIAMIQQPVAQMYPQVHVSHFANLMPYRQFLSPVYVPPMAMPGYSGNPAYPHPSNGNSYLLMPGGSSHLTASGLKYGMQQFKPVPTGSPTGFGSFTSPTGYCMNAPGGVGNATGLEDSSRLKYKDGNLYVPNQQAETSEIWMNPRDLPSLQSASYYNMPTQTPHAAYLPSHTGHASFSAAAAVAQSSHMQFPGLYHPPPQPSAIASPHHMGPAMGGNVGIGVAAAAPGAQVGAYQQPQLGHLNWTGNF</sequence>
<feature type="compositionally biased region" description="Low complexity" evidence="1">
    <location>
        <begin position="353"/>
        <end position="364"/>
    </location>
</feature>
<dbReference type="PANTHER" id="PTHR47070">
    <property type="entry name" value="HYDROXYPROLINE-RICH GLYCOPROTEIN-LIKE"/>
    <property type="match status" value="1"/>
</dbReference>
<feature type="compositionally biased region" description="Basic and acidic residues" evidence="1">
    <location>
        <begin position="337"/>
        <end position="351"/>
    </location>
</feature>